<keyword evidence="2 5" id="KW-0812">Transmembrane</keyword>
<comment type="caution">
    <text evidence="7">The sequence shown here is derived from an EMBL/GenBank/DDBJ whole genome shotgun (WGS) entry which is preliminary data.</text>
</comment>
<feature type="domain" description="Integral membrane bound transporter" evidence="6">
    <location>
        <begin position="44"/>
        <end position="162"/>
    </location>
</feature>
<feature type="transmembrane region" description="Helical" evidence="5">
    <location>
        <begin position="82"/>
        <end position="100"/>
    </location>
</feature>
<keyword evidence="3 5" id="KW-1133">Transmembrane helix</keyword>
<dbReference type="EMBL" id="JAMZEJ010000010">
    <property type="protein sequence ID" value="MCQ8242336.1"/>
    <property type="molecule type" value="Genomic_DNA"/>
</dbReference>
<gene>
    <name evidence="7" type="ORF">NFI88_16000</name>
</gene>
<evidence type="ECO:0000256" key="3">
    <source>
        <dbReference type="ARBA" id="ARBA00022989"/>
    </source>
</evidence>
<dbReference type="RefSeq" id="WP_422921085.1">
    <property type="nucleotide sequence ID" value="NZ_JAMZEJ010000010.1"/>
</dbReference>
<feature type="transmembrane region" description="Helical" evidence="5">
    <location>
        <begin position="153"/>
        <end position="171"/>
    </location>
</feature>
<evidence type="ECO:0000313" key="8">
    <source>
        <dbReference type="Proteomes" id="UP001524547"/>
    </source>
</evidence>
<keyword evidence="4 5" id="KW-0472">Membrane</keyword>
<dbReference type="Proteomes" id="UP001524547">
    <property type="component" value="Unassembled WGS sequence"/>
</dbReference>
<comment type="subcellular location">
    <subcellularLocation>
        <location evidence="1">Membrane</location>
        <topology evidence="1">Multi-pass membrane protein</topology>
    </subcellularLocation>
</comment>
<sequence>MDSASASSSSRIARLHDWLGGFRLSSLGPELRQTTRILAAVLATEIVARLLRLNEPYWALITAVIVTQARMGQTLEAGRDQVVGTLVGAAAGAVAISLSLLGWPRWPVFAGLLVPLAFLAALKPNLRLAGVTLVVVFLFPAAGGPFSRPIDRVLAILTGAVVPLGMSFLVFHSRARQLAFQCAGELIGTLQATRKEILSRRVPVAEVETLNDRSSDALRALIGAVTEARREQFSAVEKTDPLLVRLVPMLRRLQSDILFVARALADDGVHAPVPGQDPMFEPVSNALAAVLDAVRTALDEEARSRRHHWSEAARRAVELERAVAFLGDRAGPLARFTLEMLARDTADLAVALKPERRHRR</sequence>
<reference evidence="7 8" key="1">
    <citation type="submission" date="2022-06" db="EMBL/GenBank/DDBJ databases">
        <title>Rhizosaccharibacter gen. nov. sp. nov. KSS12, endophytic bacteria isolated from sugarcane.</title>
        <authorList>
            <person name="Pitiwittayakul N."/>
        </authorList>
    </citation>
    <scope>NUCLEOTIDE SEQUENCE [LARGE SCALE GENOMIC DNA]</scope>
    <source>
        <strain evidence="7 8">KSS12</strain>
    </source>
</reference>
<evidence type="ECO:0000313" key="7">
    <source>
        <dbReference type="EMBL" id="MCQ8242336.1"/>
    </source>
</evidence>
<dbReference type="Pfam" id="PF13515">
    <property type="entry name" value="FUSC_2"/>
    <property type="match status" value="1"/>
</dbReference>
<protein>
    <submittedName>
        <fullName evidence="7">FUSC family protein</fullName>
    </submittedName>
</protein>
<dbReference type="InterPro" id="IPR049453">
    <property type="entry name" value="Memb_transporter_dom"/>
</dbReference>
<evidence type="ECO:0000256" key="1">
    <source>
        <dbReference type="ARBA" id="ARBA00004141"/>
    </source>
</evidence>
<accession>A0ABT1W160</accession>
<evidence type="ECO:0000256" key="4">
    <source>
        <dbReference type="ARBA" id="ARBA00023136"/>
    </source>
</evidence>
<organism evidence="7 8">
    <name type="scientific">Rhizosaccharibacter radicis</name>
    <dbReference type="NCBI Taxonomy" id="2782605"/>
    <lineage>
        <taxon>Bacteria</taxon>
        <taxon>Pseudomonadati</taxon>
        <taxon>Pseudomonadota</taxon>
        <taxon>Alphaproteobacteria</taxon>
        <taxon>Acetobacterales</taxon>
        <taxon>Acetobacteraceae</taxon>
        <taxon>Rhizosaccharibacter</taxon>
    </lineage>
</organism>
<feature type="transmembrane region" description="Helical" evidence="5">
    <location>
        <begin position="129"/>
        <end position="147"/>
    </location>
</feature>
<evidence type="ECO:0000259" key="6">
    <source>
        <dbReference type="Pfam" id="PF13515"/>
    </source>
</evidence>
<evidence type="ECO:0000256" key="5">
    <source>
        <dbReference type="SAM" id="Phobius"/>
    </source>
</evidence>
<name>A0ABT1W160_9PROT</name>
<evidence type="ECO:0000256" key="2">
    <source>
        <dbReference type="ARBA" id="ARBA00022692"/>
    </source>
</evidence>
<keyword evidence="8" id="KW-1185">Reference proteome</keyword>
<proteinExistence type="predicted"/>